<feature type="transmembrane region" description="Helical" evidence="1">
    <location>
        <begin position="284"/>
        <end position="304"/>
    </location>
</feature>
<feature type="transmembrane region" description="Helical" evidence="1">
    <location>
        <begin position="324"/>
        <end position="342"/>
    </location>
</feature>
<accession>A0A4R3XZG7</accession>
<comment type="caution">
    <text evidence="2">The sequence shown here is derived from an EMBL/GenBank/DDBJ whole genome shotgun (WGS) entry which is preliminary data.</text>
</comment>
<dbReference type="AlphaFoldDB" id="A0A4R3XZG7"/>
<feature type="transmembrane region" description="Helical" evidence="1">
    <location>
        <begin position="29"/>
        <end position="55"/>
    </location>
</feature>
<evidence type="ECO:0000313" key="2">
    <source>
        <dbReference type="EMBL" id="TCV83254.1"/>
    </source>
</evidence>
<keyword evidence="1" id="KW-1133">Transmembrane helix</keyword>
<feature type="transmembrane region" description="Helical" evidence="1">
    <location>
        <begin position="253"/>
        <end position="272"/>
    </location>
</feature>
<evidence type="ECO:0000256" key="1">
    <source>
        <dbReference type="SAM" id="Phobius"/>
    </source>
</evidence>
<keyword evidence="1" id="KW-0812">Transmembrane</keyword>
<keyword evidence="3" id="KW-1185">Reference proteome</keyword>
<sequence length="373" mass="40464">MLPVLVFIAIVAFIAALILPWLLNASLVAFIHLVFSVGIMPLIIGAMMHFVPVLTRSASPSRSAKTLPVWALLAGLLAFISFAYPAEATNTYYFAGLLGWIVAGAMGWWIFQRGAISLGRPHPCLNWYLAAIGCLMLALTAILLMNFFPEQRLPLRRFHLHLNTLGFIGLTAISTLQVLLPTATGKTDGHVAQRLRSDLKWMVAGVLLIATGAGWVPLLVWPGLLMLIYPVMRLLQVWLSLYRHEIISRSGAAPALGIALLGFVMAVLFGGLHGAGMISANNAAIAYIISFLFPLVTGAASQLLPVWIRPGQQNKWHTQLRQQLTYMAGLRASLFLAAGVVVSSGWHWGVYIALAGLGMFALQLVKGLLAARK</sequence>
<proteinExistence type="predicted"/>
<feature type="transmembrane region" description="Helical" evidence="1">
    <location>
        <begin position="348"/>
        <end position="369"/>
    </location>
</feature>
<protein>
    <submittedName>
        <fullName evidence="2">Uncharacterized protein</fullName>
    </submittedName>
</protein>
<feature type="transmembrane region" description="Helical" evidence="1">
    <location>
        <begin position="201"/>
        <end position="218"/>
    </location>
</feature>
<name>A0A4R3XZG7_9PROT</name>
<gene>
    <name evidence="2" type="ORF">EDC63_1164</name>
</gene>
<dbReference type="Proteomes" id="UP000295367">
    <property type="component" value="Unassembled WGS sequence"/>
</dbReference>
<evidence type="ECO:0000313" key="3">
    <source>
        <dbReference type="Proteomes" id="UP000295367"/>
    </source>
</evidence>
<organism evidence="2 3">
    <name type="scientific">Sulfurirhabdus autotrophica</name>
    <dbReference type="NCBI Taxonomy" id="1706046"/>
    <lineage>
        <taxon>Bacteria</taxon>
        <taxon>Pseudomonadati</taxon>
        <taxon>Pseudomonadota</taxon>
        <taxon>Betaproteobacteria</taxon>
        <taxon>Nitrosomonadales</taxon>
        <taxon>Sulfuricellaceae</taxon>
        <taxon>Sulfurirhabdus</taxon>
    </lineage>
</organism>
<feature type="transmembrane region" description="Helical" evidence="1">
    <location>
        <begin position="160"/>
        <end position="180"/>
    </location>
</feature>
<feature type="transmembrane region" description="Helical" evidence="1">
    <location>
        <begin position="67"/>
        <end position="86"/>
    </location>
</feature>
<keyword evidence="1" id="KW-0472">Membrane</keyword>
<reference evidence="2 3" key="1">
    <citation type="submission" date="2019-03" db="EMBL/GenBank/DDBJ databases">
        <title>Genomic Encyclopedia of Type Strains, Phase IV (KMG-IV): sequencing the most valuable type-strain genomes for metagenomic binning, comparative biology and taxonomic classification.</title>
        <authorList>
            <person name="Goeker M."/>
        </authorList>
    </citation>
    <scope>NUCLEOTIDE SEQUENCE [LARGE SCALE GENOMIC DNA]</scope>
    <source>
        <strain evidence="2 3">DSM 100309</strain>
    </source>
</reference>
<feature type="transmembrane region" description="Helical" evidence="1">
    <location>
        <begin position="92"/>
        <end position="111"/>
    </location>
</feature>
<dbReference type="OrthoDB" id="8482278at2"/>
<dbReference type="EMBL" id="SMCO01000016">
    <property type="protein sequence ID" value="TCV83254.1"/>
    <property type="molecule type" value="Genomic_DNA"/>
</dbReference>
<feature type="transmembrane region" description="Helical" evidence="1">
    <location>
        <begin position="5"/>
        <end position="23"/>
    </location>
</feature>
<feature type="transmembrane region" description="Helical" evidence="1">
    <location>
        <begin position="123"/>
        <end position="148"/>
    </location>
</feature>
<dbReference type="RefSeq" id="WP_124947104.1">
    <property type="nucleotide sequence ID" value="NZ_BHVT01000065.1"/>
</dbReference>